<dbReference type="EMBL" id="JACBXV010000173">
    <property type="protein sequence ID" value="NYS69944.1"/>
    <property type="molecule type" value="Genomic_DNA"/>
</dbReference>
<dbReference type="CDD" id="cd17535">
    <property type="entry name" value="REC_NarL-like"/>
    <property type="match status" value="1"/>
</dbReference>
<dbReference type="Proteomes" id="UP000271272">
    <property type="component" value="Unassembled WGS sequence"/>
</dbReference>
<evidence type="ECO:0000313" key="11">
    <source>
        <dbReference type="Proteomes" id="UP000572528"/>
    </source>
</evidence>
<dbReference type="PANTHER" id="PTHR43214">
    <property type="entry name" value="TWO-COMPONENT RESPONSE REGULATOR"/>
    <property type="match status" value="1"/>
</dbReference>
<keyword evidence="1 5" id="KW-0597">Phosphoprotein</keyword>
<dbReference type="InterPro" id="IPR016032">
    <property type="entry name" value="Sig_transdc_resp-reg_C-effctor"/>
</dbReference>
<feature type="domain" description="Response regulatory" evidence="7">
    <location>
        <begin position="22"/>
        <end position="140"/>
    </location>
</feature>
<dbReference type="PROSITE" id="PS50110">
    <property type="entry name" value="RESPONSE_REGULATORY"/>
    <property type="match status" value="1"/>
</dbReference>
<dbReference type="AlphaFoldDB" id="A0A3P1V405"/>
<evidence type="ECO:0000256" key="2">
    <source>
        <dbReference type="ARBA" id="ARBA00023015"/>
    </source>
</evidence>
<protein>
    <submittedName>
        <fullName evidence="9">DNA-binding response regulator</fullName>
    </submittedName>
    <submittedName>
        <fullName evidence="8">Response regulator transcription factor</fullName>
    </submittedName>
</protein>
<dbReference type="InterPro" id="IPR058245">
    <property type="entry name" value="NreC/VraR/RcsB-like_REC"/>
</dbReference>
<dbReference type="RefSeq" id="WP_124934127.1">
    <property type="nucleotide sequence ID" value="NZ_JAGFOU010000017.1"/>
</dbReference>
<gene>
    <name evidence="9" type="ORF">EII10_08750</name>
    <name evidence="8" type="ORF">HZZ05_10565</name>
</gene>
<dbReference type="PRINTS" id="PR00038">
    <property type="entry name" value="HTHLUXR"/>
</dbReference>
<evidence type="ECO:0000259" key="7">
    <source>
        <dbReference type="PROSITE" id="PS50110"/>
    </source>
</evidence>
<dbReference type="InterPro" id="IPR011006">
    <property type="entry name" value="CheY-like_superfamily"/>
</dbReference>
<dbReference type="PANTHER" id="PTHR43214:SF24">
    <property type="entry name" value="TRANSCRIPTIONAL REGULATORY PROTEIN NARL-RELATED"/>
    <property type="match status" value="1"/>
</dbReference>
<dbReference type="InterPro" id="IPR000792">
    <property type="entry name" value="Tscrpt_reg_LuxR_C"/>
</dbReference>
<organism evidence="9 10">
    <name type="scientific">Actinomyces bowdenii</name>
    <dbReference type="NCBI Taxonomy" id="131109"/>
    <lineage>
        <taxon>Bacteria</taxon>
        <taxon>Bacillati</taxon>
        <taxon>Actinomycetota</taxon>
        <taxon>Actinomycetes</taxon>
        <taxon>Actinomycetales</taxon>
        <taxon>Actinomycetaceae</taxon>
        <taxon>Actinomyces</taxon>
    </lineage>
</organism>
<dbReference type="SUPFAM" id="SSF52172">
    <property type="entry name" value="CheY-like"/>
    <property type="match status" value="1"/>
</dbReference>
<dbReference type="SMART" id="SM00448">
    <property type="entry name" value="REC"/>
    <property type="match status" value="1"/>
</dbReference>
<dbReference type="InterPro" id="IPR039420">
    <property type="entry name" value="WalR-like"/>
</dbReference>
<evidence type="ECO:0000313" key="8">
    <source>
        <dbReference type="EMBL" id="NYS69944.1"/>
    </source>
</evidence>
<dbReference type="SMART" id="SM00421">
    <property type="entry name" value="HTH_LUXR"/>
    <property type="match status" value="1"/>
</dbReference>
<dbReference type="EMBL" id="RQZC01000014">
    <property type="protein sequence ID" value="RRD28922.1"/>
    <property type="molecule type" value="Genomic_DNA"/>
</dbReference>
<comment type="caution">
    <text evidence="9">The sequence shown here is derived from an EMBL/GenBank/DDBJ whole genome shotgun (WGS) entry which is preliminary data.</text>
</comment>
<keyword evidence="3 9" id="KW-0238">DNA-binding</keyword>
<keyword evidence="10" id="KW-1185">Reference proteome</keyword>
<evidence type="ECO:0000313" key="10">
    <source>
        <dbReference type="Proteomes" id="UP000271272"/>
    </source>
</evidence>
<dbReference type="Proteomes" id="UP000572528">
    <property type="component" value="Unassembled WGS sequence"/>
</dbReference>
<reference evidence="8 11" key="2">
    <citation type="submission" date="2020-07" db="EMBL/GenBank/DDBJ databases">
        <title>MOT database genomes.</title>
        <authorList>
            <person name="Joseph S."/>
            <person name="Aduse-Opoku J."/>
            <person name="Hashim A."/>
            <person name="Wade W."/>
            <person name="Curtis M."/>
        </authorList>
    </citation>
    <scope>NUCLEOTIDE SEQUENCE [LARGE SCALE GENOMIC DNA]</scope>
    <source>
        <strain evidence="8 11">WMus004</strain>
    </source>
</reference>
<dbReference type="Pfam" id="PF00196">
    <property type="entry name" value="GerE"/>
    <property type="match status" value="1"/>
</dbReference>
<keyword evidence="2" id="KW-0805">Transcription regulation</keyword>
<proteinExistence type="predicted"/>
<evidence type="ECO:0000256" key="5">
    <source>
        <dbReference type="PROSITE-ProRule" id="PRU00169"/>
    </source>
</evidence>
<reference evidence="9 10" key="1">
    <citation type="submission" date="2018-11" db="EMBL/GenBank/DDBJ databases">
        <title>Genomes From Bacteria Associated with the Canine Oral Cavity: a Test Case for Automated Genome-Based Taxonomic Assignment.</title>
        <authorList>
            <person name="Coil D.A."/>
            <person name="Jospin G."/>
            <person name="Darling A.E."/>
            <person name="Wallis C."/>
            <person name="Davis I.J."/>
            <person name="Harris S."/>
            <person name="Eisen J.A."/>
            <person name="Holcombe L.J."/>
            <person name="O'Flynn C."/>
        </authorList>
    </citation>
    <scope>NUCLEOTIDE SEQUENCE [LARGE SCALE GENOMIC DNA]</scope>
    <source>
        <strain evidence="9 10">OH5050</strain>
    </source>
</reference>
<dbReference type="CDD" id="cd06170">
    <property type="entry name" value="LuxR_C_like"/>
    <property type="match status" value="1"/>
</dbReference>
<feature type="domain" description="HTH luxR-type" evidence="6">
    <location>
        <begin position="168"/>
        <end position="233"/>
    </location>
</feature>
<dbReference type="PROSITE" id="PS50043">
    <property type="entry name" value="HTH_LUXR_2"/>
    <property type="match status" value="1"/>
</dbReference>
<evidence type="ECO:0000256" key="4">
    <source>
        <dbReference type="ARBA" id="ARBA00023163"/>
    </source>
</evidence>
<accession>A0A3P1V405</accession>
<dbReference type="Pfam" id="PF00072">
    <property type="entry name" value="Response_reg"/>
    <property type="match status" value="1"/>
</dbReference>
<evidence type="ECO:0000259" key="6">
    <source>
        <dbReference type="PROSITE" id="PS50043"/>
    </source>
</evidence>
<dbReference type="GO" id="GO:0000160">
    <property type="term" value="P:phosphorelay signal transduction system"/>
    <property type="evidence" value="ECO:0007669"/>
    <property type="project" value="InterPro"/>
</dbReference>
<dbReference type="GO" id="GO:0003677">
    <property type="term" value="F:DNA binding"/>
    <property type="evidence" value="ECO:0007669"/>
    <property type="project" value="UniProtKB-KW"/>
</dbReference>
<name>A0A3P1V405_9ACTO</name>
<feature type="modified residue" description="4-aspartylphosphate" evidence="5">
    <location>
        <position position="73"/>
    </location>
</feature>
<evidence type="ECO:0000256" key="3">
    <source>
        <dbReference type="ARBA" id="ARBA00023125"/>
    </source>
</evidence>
<evidence type="ECO:0000256" key="1">
    <source>
        <dbReference type="ARBA" id="ARBA00022553"/>
    </source>
</evidence>
<keyword evidence="4" id="KW-0804">Transcription</keyword>
<sequence>MGRREGRRGARSAPVGRSEPMRILIAEDQGLLRASLAVLLEAEPDMSVVAAVGDGAEAVARSVELRPDLVIMDIQMPVLSGIEATARICSDPALAGTRVLILTMFELDDYVLGALRAGASGFLLKDAEPQTLVDAARTLHAGQSLLGPGVLARLLARSAGSGRPSAELRGRVRGLTPRQREVLVLIARGLSNSQIEAELSITRATCRTHITALLARLGARDRAQLVIAAYESGLIVPG</sequence>
<dbReference type="OrthoDB" id="9808843at2"/>
<dbReference type="Gene3D" id="3.40.50.2300">
    <property type="match status" value="1"/>
</dbReference>
<dbReference type="SUPFAM" id="SSF46894">
    <property type="entry name" value="C-terminal effector domain of the bipartite response regulators"/>
    <property type="match status" value="1"/>
</dbReference>
<dbReference type="InterPro" id="IPR001789">
    <property type="entry name" value="Sig_transdc_resp-reg_receiver"/>
</dbReference>
<dbReference type="GO" id="GO:0006355">
    <property type="term" value="P:regulation of DNA-templated transcription"/>
    <property type="evidence" value="ECO:0007669"/>
    <property type="project" value="InterPro"/>
</dbReference>
<evidence type="ECO:0000313" key="9">
    <source>
        <dbReference type="EMBL" id="RRD28922.1"/>
    </source>
</evidence>